<evidence type="ECO:0000256" key="6">
    <source>
        <dbReference type="ARBA" id="ARBA00023235"/>
    </source>
</evidence>
<evidence type="ECO:0000256" key="1">
    <source>
        <dbReference type="ARBA" id="ARBA00001182"/>
    </source>
</evidence>
<feature type="domain" description="Thioredoxin" evidence="9">
    <location>
        <begin position="785"/>
        <end position="875"/>
    </location>
</feature>
<comment type="caution">
    <text evidence="10">The sequence shown here is derived from an EMBL/GenBank/DDBJ whole genome shotgun (WGS) entry which is preliminary data.</text>
</comment>
<keyword evidence="8" id="KW-0732">Signal</keyword>
<dbReference type="GO" id="GO:0005788">
    <property type="term" value="C:endoplasmic reticulum lumen"/>
    <property type="evidence" value="ECO:0007669"/>
    <property type="project" value="UniProtKB-SubCell"/>
</dbReference>
<evidence type="ECO:0000256" key="8">
    <source>
        <dbReference type="SAM" id="SignalP"/>
    </source>
</evidence>
<feature type="signal peptide" evidence="8">
    <location>
        <begin position="1"/>
        <end position="19"/>
    </location>
</feature>
<keyword evidence="11" id="KW-1185">Reference proteome</keyword>
<reference evidence="10 11" key="1">
    <citation type="journal article" date="2020" name="G3 (Bethesda)">
        <title>Improved Reference Genome for Cyclotella cryptica CCMP332, a Model for Cell Wall Morphogenesis, Salinity Adaptation, and Lipid Production in Diatoms (Bacillariophyta).</title>
        <authorList>
            <person name="Roberts W.R."/>
            <person name="Downey K.M."/>
            <person name="Ruck E.C."/>
            <person name="Traller J.C."/>
            <person name="Alverson A.J."/>
        </authorList>
    </citation>
    <scope>NUCLEOTIDE SEQUENCE [LARGE SCALE GENOMIC DNA]</scope>
    <source>
        <strain evidence="10 11">CCMP332</strain>
    </source>
</reference>
<sequence length="938" mass="104932">MQHRIARLVPALLSTFVLAVVSVGSVHNVVSTSPSPETVTKESAEIEKAVPTDRVIEASASEAAVGGEERDSIVVIDDGENDIGDEKADEYSPIGLQTWSDEDSFLRALVGGRLALAIITAPWCDKGDQIIAKASRAAASIDDLFHSTDHEENVDYERIGSDLFDGLNLEPSSRLVKPLIGILDSTTVPKEIIDSLGAVSSYPALKWILTFPGRKDPDHSANDDDDDDDIVVWDYVSPRESSHDLFESVLMYWYRFVLSNALEGHRYATISSNPSDPAGSRPPIFSFETKDQLGGFLESHGDRVLRPAHARFRDQSENSLLTEVFNFFLGGKNKDFGGVFNSLWTSDDGAMNNQCTNSGESCTDAHATSETSQEVDPFILFVQCRSTSVGDLNLVQSQVKAKLEFDELAEEMAHRRDVAFFTVNTSQEETICTEWFPGVEVSTDGAVAVFRARRFVSYYADYHDATTTEENTHHLPYNNELTYIVKNITTNWSEAIQNPPHALYIPWANVHDETLDTSIRANIVTDPMEAKEYVLSNLVPFVVTQSTPTILFFDRHRTAQLAFPWYRKVHAVLVVDIGLSHQQWESSSTNPSHRQTFDANNFIQQAPWPSKLNRSLEAAQLLLNQRKAVQLFYNAALRHRVKYPSQDAVFLIIPSSETRILTKFGIDIWTPLDEALFPSKSTEKISETRQTDDVGYCSPASSNRGRNILPVVVLTDGTKSKRYYMCSNDIFASSRTPPHSDGSIAKFLDSFFDGTIGKPFIRSETTQPYHANNVEAQSNKNRPNVTVLTGHSFESMVMERKESHSMLLMQTITCGHCKRFSVLWNEFSSLVQAMNWGSIIEVMKIDVSKNDVPHEKIDVWDVPSVYYFPAGEKEDPIEVTWNGPKTNPQQDYDEGLSWISSGYDLVKFMIETGKLDINLLISLDESANGDIKESARKD</sequence>
<evidence type="ECO:0000256" key="3">
    <source>
        <dbReference type="ARBA" id="ARBA00006347"/>
    </source>
</evidence>
<protein>
    <recommendedName>
        <fullName evidence="4">protein disulfide-isomerase</fullName>
        <ecNumber evidence="4">5.3.4.1</ecNumber>
    </recommendedName>
</protein>
<evidence type="ECO:0000313" key="11">
    <source>
        <dbReference type="Proteomes" id="UP001516023"/>
    </source>
</evidence>
<dbReference type="GO" id="GO:0003756">
    <property type="term" value="F:protein disulfide isomerase activity"/>
    <property type="evidence" value="ECO:0007669"/>
    <property type="project" value="UniProtKB-EC"/>
</dbReference>
<dbReference type="EMBL" id="JABMIG020000054">
    <property type="protein sequence ID" value="KAL3797531.1"/>
    <property type="molecule type" value="Genomic_DNA"/>
</dbReference>
<evidence type="ECO:0000256" key="4">
    <source>
        <dbReference type="ARBA" id="ARBA00012723"/>
    </source>
</evidence>
<keyword evidence="5" id="KW-0256">Endoplasmic reticulum</keyword>
<evidence type="ECO:0000313" key="10">
    <source>
        <dbReference type="EMBL" id="KAL3797531.1"/>
    </source>
</evidence>
<feature type="chain" id="PRO_5044806492" description="protein disulfide-isomerase" evidence="8">
    <location>
        <begin position="20"/>
        <end position="938"/>
    </location>
</feature>
<dbReference type="PANTHER" id="PTHR18929">
    <property type="entry name" value="PROTEIN DISULFIDE ISOMERASE"/>
    <property type="match status" value="1"/>
</dbReference>
<gene>
    <name evidence="10" type="ORF">HJC23_009895</name>
</gene>
<dbReference type="SUPFAM" id="SSF52833">
    <property type="entry name" value="Thioredoxin-like"/>
    <property type="match status" value="1"/>
</dbReference>
<evidence type="ECO:0000256" key="7">
    <source>
        <dbReference type="ARBA" id="ARBA00023284"/>
    </source>
</evidence>
<dbReference type="EC" id="5.3.4.1" evidence="4"/>
<keyword evidence="7" id="KW-0676">Redox-active center</keyword>
<dbReference type="InterPro" id="IPR036249">
    <property type="entry name" value="Thioredoxin-like_sf"/>
</dbReference>
<evidence type="ECO:0000259" key="9">
    <source>
        <dbReference type="Pfam" id="PF00085"/>
    </source>
</evidence>
<dbReference type="Pfam" id="PF00085">
    <property type="entry name" value="Thioredoxin"/>
    <property type="match status" value="1"/>
</dbReference>
<evidence type="ECO:0000256" key="2">
    <source>
        <dbReference type="ARBA" id="ARBA00004319"/>
    </source>
</evidence>
<evidence type="ECO:0000256" key="5">
    <source>
        <dbReference type="ARBA" id="ARBA00022824"/>
    </source>
</evidence>
<comment type="catalytic activity">
    <reaction evidence="1">
        <text>Catalyzes the rearrangement of -S-S- bonds in proteins.</text>
        <dbReference type="EC" id="5.3.4.1"/>
    </reaction>
</comment>
<comment type="subcellular location">
    <subcellularLocation>
        <location evidence="2">Endoplasmic reticulum lumen</location>
    </subcellularLocation>
</comment>
<dbReference type="Gene3D" id="3.40.30.10">
    <property type="entry name" value="Glutaredoxin"/>
    <property type="match status" value="1"/>
</dbReference>
<comment type="similarity">
    <text evidence="3">Belongs to the protein disulfide isomerase family.</text>
</comment>
<dbReference type="PANTHER" id="PTHR18929:SF132">
    <property type="entry name" value="PROTEIN DISULFIDE-ISOMERASE A3"/>
    <property type="match status" value="1"/>
</dbReference>
<keyword evidence="6" id="KW-0413">Isomerase</keyword>
<organism evidence="10 11">
    <name type="scientific">Cyclotella cryptica</name>
    <dbReference type="NCBI Taxonomy" id="29204"/>
    <lineage>
        <taxon>Eukaryota</taxon>
        <taxon>Sar</taxon>
        <taxon>Stramenopiles</taxon>
        <taxon>Ochrophyta</taxon>
        <taxon>Bacillariophyta</taxon>
        <taxon>Coscinodiscophyceae</taxon>
        <taxon>Thalassiosirophycidae</taxon>
        <taxon>Stephanodiscales</taxon>
        <taxon>Stephanodiscaceae</taxon>
        <taxon>Cyclotella</taxon>
    </lineage>
</organism>
<dbReference type="InterPro" id="IPR013766">
    <property type="entry name" value="Thioredoxin_domain"/>
</dbReference>
<name>A0ABD3QCB0_9STRA</name>
<dbReference type="Proteomes" id="UP001516023">
    <property type="component" value="Unassembled WGS sequence"/>
</dbReference>
<accession>A0ABD3QCB0</accession>
<dbReference type="AlphaFoldDB" id="A0ABD3QCB0"/>
<proteinExistence type="inferred from homology"/>